<keyword evidence="2" id="KW-0689">Ribosomal protein</keyword>
<dbReference type="KEGG" id="tcz:108770006"/>
<dbReference type="AlphaFoldDB" id="A0A151IR69"/>
<gene>
    <name evidence="2" type="ORF">ALC57_18772</name>
</gene>
<dbReference type="InterPro" id="IPR019266">
    <property type="entry name" value="Ribosomal_mS27"/>
</dbReference>
<sequence length="454" mass="53519">MLKTLRLGHRLCRVHRGSKDPVTRVQRRLFLSEAYRCEEAWSRRLESPLLQKLEPTSMYAQLDQKYGDVGKVSAVDVDIFVNSVTDNLYVDEMITILHNLRQSVETANILDSTHHAVIRYFLQHNYIQELLEVLNDRLNYGIFPDYFDYNMLMDHFINRKDYTSAAKVASLVMLQEDAGHPITNALCLYACHKYLENPDEWKKPEVPVDTSEEVKVRVDYLRNPYFDDHFDLTDPKDLVGKTLNFQGKHRADAVGRSCQLRGLILYKKYDDVLNLIKKLLEMKQDKIVYDEVFELISKDNSGLQDQDAEKFKLVEAQLSILKEKQNLKESFIEAIENLIKAAINEEAEKDISKQCQAYLDWEHKRTSVLEAQMKEIDRERRINNIKKIKEDLEKREQFLTFFDKEEENELEIEKIQEKERRQDERVRAMHNSAKHLRKLITTESYIPPDVKSKK</sequence>
<reference evidence="2 3" key="1">
    <citation type="submission" date="2015-09" db="EMBL/GenBank/DDBJ databases">
        <title>Trachymyrmex cornetzi WGS genome.</title>
        <authorList>
            <person name="Nygaard S."/>
            <person name="Hu H."/>
            <person name="Boomsma J."/>
            <person name="Zhang G."/>
        </authorList>
    </citation>
    <scope>NUCLEOTIDE SEQUENCE [LARGE SCALE GENOMIC DNA]</scope>
    <source>
        <strain evidence="2">Tcor2-1</strain>
        <tissue evidence="2">Whole body</tissue>
    </source>
</reference>
<dbReference type="GO" id="GO:0005840">
    <property type="term" value="C:ribosome"/>
    <property type="evidence" value="ECO:0007669"/>
    <property type="project" value="UniProtKB-KW"/>
</dbReference>
<dbReference type="STRING" id="471704.A0A151IR69"/>
<keyword evidence="3" id="KW-1185">Reference proteome</keyword>
<dbReference type="OrthoDB" id="19830at2759"/>
<accession>A0A151IR69</accession>
<dbReference type="PANTHER" id="PTHR21393:SF0">
    <property type="entry name" value="SMALL RIBOSOMAL SUBUNIT PROTEIN MS27"/>
    <property type="match status" value="1"/>
</dbReference>
<evidence type="ECO:0000313" key="3">
    <source>
        <dbReference type="Proteomes" id="UP000078492"/>
    </source>
</evidence>
<dbReference type="PANTHER" id="PTHR21393">
    <property type="entry name" value="MITOCHONDRIAL 28S RIBOSOMAL PROTEIN S27"/>
    <property type="match status" value="1"/>
</dbReference>
<evidence type="ECO:0000256" key="1">
    <source>
        <dbReference type="ARBA" id="ARBA00004173"/>
    </source>
</evidence>
<protein>
    <submittedName>
        <fullName evidence="2">28S ribosomal protein S27, mitochondrial</fullName>
    </submittedName>
</protein>
<organism evidence="2 3">
    <name type="scientific">Trachymyrmex cornetzi</name>
    <dbReference type="NCBI Taxonomy" id="471704"/>
    <lineage>
        <taxon>Eukaryota</taxon>
        <taxon>Metazoa</taxon>
        <taxon>Ecdysozoa</taxon>
        <taxon>Arthropoda</taxon>
        <taxon>Hexapoda</taxon>
        <taxon>Insecta</taxon>
        <taxon>Pterygota</taxon>
        <taxon>Neoptera</taxon>
        <taxon>Endopterygota</taxon>
        <taxon>Hymenoptera</taxon>
        <taxon>Apocrita</taxon>
        <taxon>Aculeata</taxon>
        <taxon>Formicoidea</taxon>
        <taxon>Formicidae</taxon>
        <taxon>Myrmicinae</taxon>
        <taxon>Trachymyrmex</taxon>
    </lineage>
</organism>
<comment type="subcellular location">
    <subcellularLocation>
        <location evidence="1">Mitochondrion</location>
    </subcellularLocation>
</comment>
<dbReference type="InterPro" id="IPR034913">
    <property type="entry name" value="mS27/PTCD2"/>
</dbReference>
<name>A0A151IR69_9HYME</name>
<keyword evidence="2" id="KW-0687">Ribonucleoprotein</keyword>
<dbReference type="EMBL" id="KQ981145">
    <property type="protein sequence ID" value="KYN09141.1"/>
    <property type="molecule type" value="Genomic_DNA"/>
</dbReference>
<dbReference type="Proteomes" id="UP000078492">
    <property type="component" value="Unassembled WGS sequence"/>
</dbReference>
<dbReference type="GO" id="GO:0005739">
    <property type="term" value="C:mitochondrion"/>
    <property type="evidence" value="ECO:0007669"/>
    <property type="project" value="UniProtKB-SubCell"/>
</dbReference>
<proteinExistence type="predicted"/>
<dbReference type="Pfam" id="PF10037">
    <property type="entry name" value="MRP-S27"/>
    <property type="match status" value="1"/>
</dbReference>
<evidence type="ECO:0000313" key="2">
    <source>
        <dbReference type="EMBL" id="KYN09141.1"/>
    </source>
</evidence>